<sequence length="38" mass="4419">MSATPLKLLFDENISYRIVKKVAHLYPGSEQVISWLDR</sequence>
<accession>A0A2T0S1N5</accession>
<proteinExistence type="predicted"/>
<keyword evidence="2" id="KW-1185">Reference proteome</keyword>
<gene>
    <name evidence="1" type="ORF">CLV58_13415</name>
</gene>
<dbReference type="EMBL" id="PVTE01000034">
    <property type="protein sequence ID" value="PRY27336.1"/>
    <property type="molecule type" value="Genomic_DNA"/>
</dbReference>
<evidence type="ECO:0000313" key="2">
    <source>
        <dbReference type="Proteomes" id="UP000238375"/>
    </source>
</evidence>
<comment type="caution">
    <text evidence="1">The sequence shown here is derived from an EMBL/GenBank/DDBJ whole genome shotgun (WGS) entry which is preliminary data.</text>
</comment>
<evidence type="ECO:0008006" key="3">
    <source>
        <dbReference type="Google" id="ProtNLM"/>
    </source>
</evidence>
<dbReference type="AlphaFoldDB" id="A0A2T0S1N5"/>
<name>A0A2T0S1N5_9BACT</name>
<organism evidence="1 2">
    <name type="scientific">Spirosoma oryzae</name>
    <dbReference type="NCBI Taxonomy" id="1469603"/>
    <lineage>
        <taxon>Bacteria</taxon>
        <taxon>Pseudomonadati</taxon>
        <taxon>Bacteroidota</taxon>
        <taxon>Cytophagia</taxon>
        <taxon>Cytophagales</taxon>
        <taxon>Cytophagaceae</taxon>
        <taxon>Spirosoma</taxon>
    </lineage>
</organism>
<protein>
    <recommendedName>
        <fullName evidence="3">DUF5615 domain-containing protein</fullName>
    </recommendedName>
</protein>
<evidence type="ECO:0000313" key="1">
    <source>
        <dbReference type="EMBL" id="PRY27336.1"/>
    </source>
</evidence>
<dbReference type="Proteomes" id="UP000238375">
    <property type="component" value="Unassembled WGS sequence"/>
</dbReference>
<reference evidence="1 2" key="1">
    <citation type="submission" date="2018-03" db="EMBL/GenBank/DDBJ databases">
        <title>Genomic Encyclopedia of Archaeal and Bacterial Type Strains, Phase II (KMG-II): from individual species to whole genera.</title>
        <authorList>
            <person name="Goeker M."/>
        </authorList>
    </citation>
    <scope>NUCLEOTIDE SEQUENCE [LARGE SCALE GENOMIC DNA]</scope>
    <source>
        <strain evidence="1 2">DSM 28354</strain>
    </source>
</reference>